<dbReference type="PANTHER" id="PTHR34800:SF1">
    <property type="entry name" value="TETRAPYRROLE-BINDING PROTEIN, CHLOROPLASTIC"/>
    <property type="match status" value="1"/>
</dbReference>
<organism evidence="2 3">
    <name type="scientific">Nostoc cf. commune SO-36</name>
    <dbReference type="NCBI Taxonomy" id="449208"/>
    <lineage>
        <taxon>Bacteria</taxon>
        <taxon>Bacillati</taxon>
        <taxon>Cyanobacteriota</taxon>
        <taxon>Cyanophyceae</taxon>
        <taxon>Nostocales</taxon>
        <taxon>Nostocaceae</taxon>
        <taxon>Nostoc</taxon>
    </lineage>
</organism>
<accession>A0ABN6Q9J9</accession>
<keyword evidence="3" id="KW-1185">Reference proteome</keyword>
<evidence type="ECO:0000313" key="2">
    <source>
        <dbReference type="EMBL" id="BDI19485.1"/>
    </source>
</evidence>
<dbReference type="Proteomes" id="UP001055453">
    <property type="component" value="Chromosome"/>
</dbReference>
<reference evidence="2" key="1">
    <citation type="submission" date="2022-04" db="EMBL/GenBank/DDBJ databases">
        <title>Complete genome sequence of a cyanobacterium, Nostoc sp. SO-36, isolated in Antarctica.</title>
        <authorList>
            <person name="Kanesaki Y."/>
            <person name="Effendi D."/>
            <person name="Sakamoto T."/>
            <person name="Ohtani S."/>
            <person name="Awai K."/>
        </authorList>
    </citation>
    <scope>NUCLEOTIDE SEQUENCE</scope>
    <source>
        <strain evidence="2">SO-36</strain>
    </source>
</reference>
<dbReference type="InterPro" id="IPR037215">
    <property type="entry name" value="GUN4-like_sf"/>
</dbReference>
<evidence type="ECO:0000259" key="1">
    <source>
        <dbReference type="Pfam" id="PF05419"/>
    </source>
</evidence>
<dbReference type="CDD" id="cd16383">
    <property type="entry name" value="GUN4"/>
    <property type="match status" value="1"/>
</dbReference>
<dbReference type="Pfam" id="PF05419">
    <property type="entry name" value="GUN4"/>
    <property type="match status" value="1"/>
</dbReference>
<feature type="domain" description="GUN4-like" evidence="1">
    <location>
        <begin position="11"/>
        <end position="139"/>
    </location>
</feature>
<name>A0ABN6Q9J9_NOSCO</name>
<dbReference type="Gene3D" id="1.10.10.1770">
    <property type="entry name" value="Gun4-like"/>
    <property type="match status" value="1"/>
</dbReference>
<dbReference type="InterPro" id="IPR008629">
    <property type="entry name" value="GUN4-like"/>
</dbReference>
<dbReference type="PANTHER" id="PTHR34800">
    <property type="entry name" value="TETRAPYRROLE-BINDING PROTEIN, CHLOROPLASTIC"/>
    <property type="match status" value="1"/>
</dbReference>
<gene>
    <name evidence="2" type="ORF">ANSO36C_52870</name>
</gene>
<proteinExistence type="predicted"/>
<dbReference type="Gene3D" id="1.25.40.620">
    <property type="match status" value="1"/>
</dbReference>
<evidence type="ECO:0000313" key="3">
    <source>
        <dbReference type="Proteomes" id="UP001055453"/>
    </source>
</evidence>
<dbReference type="EMBL" id="AP025732">
    <property type="protein sequence ID" value="BDI19485.1"/>
    <property type="molecule type" value="Genomic_DNA"/>
</dbReference>
<dbReference type="SUPFAM" id="SSF140869">
    <property type="entry name" value="GUN4-like"/>
    <property type="match status" value="1"/>
</dbReference>
<dbReference type="RefSeq" id="WP_251956983.1">
    <property type="nucleotide sequence ID" value="NZ_AP025732.1"/>
</dbReference>
<protein>
    <recommendedName>
        <fullName evidence="1">GUN4-like domain-containing protein</fullName>
    </recommendedName>
</protein>
<sequence>MTAELTLVSHTSGIDYRKLQELLAEQKWQEADRETYSTMLKICEREEEGWLDDGEIKRFPRHDLYIINKLWVQYSEGRFGFSVQQRIWQAKKDCKRFAYKVGWLPSLVNHEWVKYEEYTFSLDAPKGHFPSICRLVGLDSTNLSGVQHRVKIFLSRY</sequence>